<evidence type="ECO:0000313" key="6">
    <source>
        <dbReference type="EMBL" id="MBO1518583.1"/>
    </source>
</evidence>
<evidence type="ECO:0000256" key="2">
    <source>
        <dbReference type="ARBA" id="ARBA00023125"/>
    </source>
</evidence>
<keyword evidence="4" id="KW-0804">Transcription</keyword>
<evidence type="ECO:0000256" key="4">
    <source>
        <dbReference type="ARBA" id="ARBA00023163"/>
    </source>
</evidence>
<proteinExistence type="predicted"/>
<evidence type="ECO:0000256" key="1">
    <source>
        <dbReference type="ARBA" id="ARBA00023015"/>
    </source>
</evidence>
<keyword evidence="3" id="KW-0010">Activator</keyword>
<dbReference type="Pfam" id="PF12833">
    <property type="entry name" value="HTH_18"/>
    <property type="match status" value="1"/>
</dbReference>
<feature type="domain" description="HTH araC/xylS-type" evidence="5">
    <location>
        <begin position="162"/>
        <end position="259"/>
    </location>
</feature>
<dbReference type="SUPFAM" id="SSF46689">
    <property type="entry name" value="Homeodomain-like"/>
    <property type="match status" value="1"/>
</dbReference>
<keyword evidence="2" id="KW-0238">DNA-binding</keyword>
<dbReference type="CDD" id="cd06124">
    <property type="entry name" value="cupin_NimR-like_N"/>
    <property type="match status" value="1"/>
</dbReference>
<gene>
    <name evidence="6" type="ORF">J3U76_02840</name>
</gene>
<dbReference type="InterPro" id="IPR011051">
    <property type="entry name" value="RmlC_Cupin_sf"/>
</dbReference>
<dbReference type="InterPro" id="IPR014710">
    <property type="entry name" value="RmlC-like_jellyroll"/>
</dbReference>
<dbReference type="Gene3D" id="1.10.10.60">
    <property type="entry name" value="Homeodomain-like"/>
    <property type="match status" value="1"/>
</dbReference>
<dbReference type="InterPro" id="IPR009057">
    <property type="entry name" value="Homeodomain-like_sf"/>
</dbReference>
<dbReference type="PANTHER" id="PTHR11019:SF159">
    <property type="entry name" value="TRANSCRIPTIONAL REGULATOR-RELATED"/>
    <property type="match status" value="1"/>
</dbReference>
<dbReference type="Pfam" id="PF02311">
    <property type="entry name" value="AraC_binding"/>
    <property type="match status" value="1"/>
</dbReference>
<name>A0ABS3NDX1_9GAMM</name>
<organism evidence="6 7">
    <name type="scientific">Oceanisphaera pacifica</name>
    <dbReference type="NCBI Taxonomy" id="2818389"/>
    <lineage>
        <taxon>Bacteria</taxon>
        <taxon>Pseudomonadati</taxon>
        <taxon>Pseudomonadota</taxon>
        <taxon>Gammaproteobacteria</taxon>
        <taxon>Aeromonadales</taxon>
        <taxon>Aeromonadaceae</taxon>
        <taxon>Oceanisphaera</taxon>
    </lineage>
</organism>
<accession>A0ABS3NDX1</accession>
<dbReference type="EMBL" id="JAGDFX010000003">
    <property type="protein sequence ID" value="MBO1518583.1"/>
    <property type="molecule type" value="Genomic_DNA"/>
</dbReference>
<dbReference type="SMART" id="SM00342">
    <property type="entry name" value="HTH_ARAC"/>
    <property type="match status" value="1"/>
</dbReference>
<dbReference type="InterPro" id="IPR020449">
    <property type="entry name" value="Tscrpt_reg_AraC-type_HTH"/>
</dbReference>
<comment type="caution">
    <text evidence="6">The sequence shown here is derived from an EMBL/GenBank/DDBJ whole genome shotgun (WGS) entry which is preliminary data.</text>
</comment>
<dbReference type="PRINTS" id="PR00032">
    <property type="entry name" value="HTHARAC"/>
</dbReference>
<dbReference type="Proteomes" id="UP000664882">
    <property type="component" value="Unassembled WGS sequence"/>
</dbReference>
<reference evidence="6 7" key="1">
    <citation type="submission" date="2021-03" db="EMBL/GenBank/DDBJ databases">
        <title>Oceanisphaera sp. nov., isolated from the intestine.</title>
        <authorList>
            <person name="Zhao L.-H."/>
            <person name="Shi L.-F."/>
        </authorList>
    </citation>
    <scope>NUCLEOTIDE SEQUENCE [LARGE SCALE GENOMIC DNA]</scope>
    <source>
        <strain evidence="6 7">DM8</strain>
    </source>
</reference>
<evidence type="ECO:0000256" key="3">
    <source>
        <dbReference type="ARBA" id="ARBA00023159"/>
    </source>
</evidence>
<keyword evidence="1" id="KW-0805">Transcription regulation</keyword>
<dbReference type="InterPro" id="IPR018060">
    <property type="entry name" value="HTH_AraC"/>
</dbReference>
<evidence type="ECO:0000313" key="7">
    <source>
        <dbReference type="Proteomes" id="UP000664882"/>
    </source>
</evidence>
<protein>
    <submittedName>
        <fullName evidence="6">Helix-turn-helix transcriptional regulator</fullName>
    </submittedName>
</protein>
<dbReference type="InterPro" id="IPR018062">
    <property type="entry name" value="HTH_AraC-typ_CS"/>
</dbReference>
<dbReference type="PROSITE" id="PS00041">
    <property type="entry name" value="HTH_ARAC_FAMILY_1"/>
    <property type="match status" value="1"/>
</dbReference>
<evidence type="ECO:0000259" key="5">
    <source>
        <dbReference type="PROSITE" id="PS01124"/>
    </source>
</evidence>
<dbReference type="PROSITE" id="PS01124">
    <property type="entry name" value="HTH_ARAC_FAMILY_2"/>
    <property type="match status" value="1"/>
</dbReference>
<dbReference type="Gene3D" id="2.60.120.10">
    <property type="entry name" value="Jelly Rolls"/>
    <property type="match status" value="1"/>
</dbReference>
<dbReference type="InterPro" id="IPR003313">
    <property type="entry name" value="AraC-bd"/>
</dbReference>
<dbReference type="SUPFAM" id="SSF51182">
    <property type="entry name" value="RmlC-like cupins"/>
    <property type="match status" value="1"/>
</dbReference>
<sequence>MDISQQQLLSQLTHLTALPRPLFGQQLSLPNHAISTPHCHPWAQLSYAIRGVIKVNTPKGQFIAPPTHGIFIPPQVMHGVHSTSHTLIRSLYIDADTIAWQSCQVLSIEPLLKELIIAFSAFPVEYDEQGSEGRLVAVLLDRLASAQASQLMLPWPNSPSLIELCRYLAQHPDDCRPLAHFSGALAISDKTLSRGFKKETGMNFRQWRQRSRLLAALPLLESGMRITDVALACGYDSLSAFIAAFKALLGSTPGEYLIK</sequence>
<dbReference type="PANTHER" id="PTHR11019">
    <property type="entry name" value="HTH-TYPE TRANSCRIPTIONAL REGULATOR NIMR"/>
    <property type="match status" value="1"/>
</dbReference>
<keyword evidence="7" id="KW-1185">Reference proteome</keyword>